<evidence type="ECO:0000256" key="7">
    <source>
        <dbReference type="SAM" id="Phobius"/>
    </source>
</evidence>
<organism evidence="9 10">
    <name type="scientific">Halocaridina rubra</name>
    <name type="common">Hawaiian red shrimp</name>
    <dbReference type="NCBI Taxonomy" id="373956"/>
    <lineage>
        <taxon>Eukaryota</taxon>
        <taxon>Metazoa</taxon>
        <taxon>Ecdysozoa</taxon>
        <taxon>Arthropoda</taxon>
        <taxon>Crustacea</taxon>
        <taxon>Multicrustacea</taxon>
        <taxon>Malacostraca</taxon>
        <taxon>Eumalacostraca</taxon>
        <taxon>Eucarida</taxon>
        <taxon>Decapoda</taxon>
        <taxon>Pleocyemata</taxon>
        <taxon>Caridea</taxon>
        <taxon>Atyoidea</taxon>
        <taxon>Atyidae</taxon>
        <taxon>Halocaridina</taxon>
    </lineage>
</organism>
<keyword evidence="4 7" id="KW-0472">Membrane</keyword>
<sequence length="524" mass="57546">MNVNHMTVKNDEQDVKMDVCQRLVIGEQETKSIISPVQKQIASAVSVSSIGCILGMVIAFSAVVIDAWTQDRDVILTEDQANWFASVVPLVSIPGSILGGVLMQFLGPRRLLLCLLPAQAFIWPIFLLLRHNAKALIILRALQGLLLSGPAIAIYVYPCEVSEACRRGTLGALPEAAFSLGFLFTYILASVFHWTTVVLVFPLMYIPYMIGVLLVPESPTWLLQHGKTEEAKTTLQKLREDGHNVEKELMEMQSRNLFISGAHDSYCGILQQLAKANILLPVFASTTLLVLKECTGQLVLVLFVVHIFRSANIGISPHYSSVIIGGIRFISNIICVFLLGHVSRKKILIVASVLAGLSVAMLGNHFNGYEPHFMSTWSPLLYLAMYMMTFGGGIGPVTYLMATELLPSSIRGLGSGIAGGATFTAQFLITFMAAQTSTNLFMCLWAYAAGCFTLAGFVVLLPETKDLALEKLEDYWSNQACKMNVFFSTFRKVLNEQSSNEDSVEQGLENSSIKLEPSEDIAKR</sequence>
<evidence type="ECO:0000313" key="9">
    <source>
        <dbReference type="EMBL" id="KAK7077985.1"/>
    </source>
</evidence>
<accession>A0AAN8X4Y7</accession>
<dbReference type="PANTHER" id="PTHR48021:SF1">
    <property type="entry name" value="GH07001P-RELATED"/>
    <property type="match status" value="1"/>
</dbReference>
<feature type="domain" description="Major facilitator superfamily (MFS) profile" evidence="8">
    <location>
        <begin position="41"/>
        <end position="466"/>
    </location>
</feature>
<protein>
    <recommendedName>
        <fullName evidence="8">Major facilitator superfamily (MFS) profile domain-containing protein</fullName>
    </recommendedName>
</protein>
<evidence type="ECO:0000256" key="5">
    <source>
        <dbReference type="SAM" id="Coils"/>
    </source>
</evidence>
<feature type="transmembrane region" description="Helical" evidence="7">
    <location>
        <begin position="135"/>
        <end position="157"/>
    </location>
</feature>
<feature type="transmembrane region" description="Helical" evidence="7">
    <location>
        <begin position="379"/>
        <end position="401"/>
    </location>
</feature>
<dbReference type="InterPro" id="IPR036259">
    <property type="entry name" value="MFS_trans_sf"/>
</dbReference>
<dbReference type="InterPro" id="IPR005828">
    <property type="entry name" value="MFS_sugar_transport-like"/>
</dbReference>
<evidence type="ECO:0000256" key="2">
    <source>
        <dbReference type="ARBA" id="ARBA00022692"/>
    </source>
</evidence>
<gene>
    <name evidence="9" type="ORF">SK128_023720</name>
</gene>
<keyword evidence="3 7" id="KW-1133">Transmembrane helix</keyword>
<dbReference type="GO" id="GO:0016020">
    <property type="term" value="C:membrane"/>
    <property type="evidence" value="ECO:0007669"/>
    <property type="project" value="UniProtKB-SubCell"/>
</dbReference>
<evidence type="ECO:0000256" key="4">
    <source>
        <dbReference type="ARBA" id="ARBA00023136"/>
    </source>
</evidence>
<feature type="transmembrane region" description="Helical" evidence="7">
    <location>
        <begin position="41"/>
        <end position="63"/>
    </location>
</feature>
<proteinExistence type="predicted"/>
<feature type="transmembrane region" description="Helical" evidence="7">
    <location>
        <begin position="194"/>
        <end position="215"/>
    </location>
</feature>
<feature type="transmembrane region" description="Helical" evidence="7">
    <location>
        <begin position="347"/>
        <end position="367"/>
    </location>
</feature>
<evidence type="ECO:0000256" key="6">
    <source>
        <dbReference type="SAM" id="MobiDB-lite"/>
    </source>
</evidence>
<feature type="transmembrane region" description="Helical" evidence="7">
    <location>
        <begin position="319"/>
        <end position="340"/>
    </location>
</feature>
<dbReference type="Gene3D" id="1.20.1250.20">
    <property type="entry name" value="MFS general substrate transporter like domains"/>
    <property type="match status" value="1"/>
</dbReference>
<feature type="transmembrane region" description="Helical" evidence="7">
    <location>
        <begin position="83"/>
        <end position="103"/>
    </location>
</feature>
<keyword evidence="2 7" id="KW-0812">Transmembrane</keyword>
<dbReference type="PROSITE" id="PS50850">
    <property type="entry name" value="MFS"/>
    <property type="match status" value="1"/>
</dbReference>
<evidence type="ECO:0000256" key="1">
    <source>
        <dbReference type="ARBA" id="ARBA00004141"/>
    </source>
</evidence>
<dbReference type="Proteomes" id="UP001381693">
    <property type="component" value="Unassembled WGS sequence"/>
</dbReference>
<feature type="transmembrane region" description="Helical" evidence="7">
    <location>
        <begin position="169"/>
        <end position="188"/>
    </location>
</feature>
<feature type="region of interest" description="Disordered" evidence="6">
    <location>
        <begin position="500"/>
        <end position="524"/>
    </location>
</feature>
<keyword evidence="5" id="KW-0175">Coiled coil</keyword>
<dbReference type="InterPro" id="IPR050549">
    <property type="entry name" value="MFS_Trehalose_Transporter"/>
</dbReference>
<evidence type="ECO:0000313" key="10">
    <source>
        <dbReference type="Proteomes" id="UP001381693"/>
    </source>
</evidence>
<feature type="transmembrane region" description="Helical" evidence="7">
    <location>
        <begin position="439"/>
        <end position="461"/>
    </location>
</feature>
<feature type="transmembrane region" description="Helical" evidence="7">
    <location>
        <begin position="413"/>
        <end position="433"/>
    </location>
</feature>
<dbReference type="SUPFAM" id="SSF103473">
    <property type="entry name" value="MFS general substrate transporter"/>
    <property type="match status" value="1"/>
</dbReference>
<dbReference type="InterPro" id="IPR020846">
    <property type="entry name" value="MFS_dom"/>
</dbReference>
<dbReference type="PANTHER" id="PTHR48021">
    <property type="match status" value="1"/>
</dbReference>
<keyword evidence="10" id="KW-1185">Reference proteome</keyword>
<feature type="transmembrane region" description="Helical" evidence="7">
    <location>
        <begin position="110"/>
        <end position="129"/>
    </location>
</feature>
<reference evidence="9 10" key="1">
    <citation type="submission" date="2023-11" db="EMBL/GenBank/DDBJ databases">
        <title>Halocaridina rubra genome assembly.</title>
        <authorList>
            <person name="Smith C."/>
        </authorList>
    </citation>
    <scope>NUCLEOTIDE SEQUENCE [LARGE SCALE GENOMIC DNA]</scope>
    <source>
        <strain evidence="9">EP-1</strain>
        <tissue evidence="9">Whole</tissue>
    </source>
</reference>
<dbReference type="AlphaFoldDB" id="A0AAN8X4Y7"/>
<feature type="coiled-coil region" evidence="5">
    <location>
        <begin position="228"/>
        <end position="255"/>
    </location>
</feature>
<comment type="caution">
    <text evidence="9">The sequence shown here is derived from an EMBL/GenBank/DDBJ whole genome shotgun (WGS) entry which is preliminary data.</text>
</comment>
<dbReference type="EMBL" id="JAXCGZ010008085">
    <property type="protein sequence ID" value="KAK7077985.1"/>
    <property type="molecule type" value="Genomic_DNA"/>
</dbReference>
<comment type="subcellular location">
    <subcellularLocation>
        <location evidence="1">Membrane</location>
        <topology evidence="1">Multi-pass membrane protein</topology>
    </subcellularLocation>
</comment>
<name>A0AAN8X4Y7_HALRR</name>
<evidence type="ECO:0000256" key="3">
    <source>
        <dbReference type="ARBA" id="ARBA00022989"/>
    </source>
</evidence>
<dbReference type="GO" id="GO:0022857">
    <property type="term" value="F:transmembrane transporter activity"/>
    <property type="evidence" value="ECO:0007669"/>
    <property type="project" value="InterPro"/>
</dbReference>
<dbReference type="Pfam" id="PF00083">
    <property type="entry name" value="Sugar_tr"/>
    <property type="match status" value="1"/>
</dbReference>
<evidence type="ECO:0000259" key="8">
    <source>
        <dbReference type="PROSITE" id="PS50850"/>
    </source>
</evidence>